<accession>A0A2T2N2E7</accession>
<evidence type="ECO:0000256" key="1">
    <source>
        <dbReference type="SAM" id="MobiDB-lite"/>
    </source>
</evidence>
<evidence type="ECO:0000313" key="2">
    <source>
        <dbReference type="EMBL" id="PSN59613.1"/>
    </source>
</evidence>
<dbReference type="EMBL" id="KZ678154">
    <property type="protein sequence ID" value="PSN59613.1"/>
    <property type="molecule type" value="Genomic_DNA"/>
</dbReference>
<dbReference type="AlphaFoldDB" id="A0A2T2N2E7"/>
<protein>
    <submittedName>
        <fullName evidence="2">Uncharacterized protein</fullName>
    </submittedName>
</protein>
<sequence length="265" mass="29962">MTLFNVFLKFAQCPICTWIEYLNSTVQSNEGRNMTNPIPLNEEWKIGLNDSSILSHTRALNFEQNLIRNELPASLQVSSPASHQECSTQQTYYSHARDYENDCIDSSSCVWGKGRDIQASLDSAPASPVSSMSSFSKKLPKLTINDMSNCPISPNSSKYKENSNQRSKSKSSMSNHQHNKTTVPDLNYEQQYQINDLRESYAAEQYSYENHSAPITAYCTYPPPDDNIVWKKKENCPTDPPNESKAFQTNKIVHRSPSSSCCCIM</sequence>
<dbReference type="Proteomes" id="UP000240883">
    <property type="component" value="Unassembled WGS sequence"/>
</dbReference>
<gene>
    <name evidence="2" type="ORF">BS50DRAFT_594467</name>
</gene>
<keyword evidence="3" id="KW-1185">Reference proteome</keyword>
<reference evidence="2 3" key="1">
    <citation type="journal article" date="2018" name="Front. Microbiol.">
        <title>Genome-Wide Analysis of Corynespora cassiicola Leaf Fall Disease Putative Effectors.</title>
        <authorList>
            <person name="Lopez D."/>
            <person name="Ribeiro S."/>
            <person name="Label P."/>
            <person name="Fumanal B."/>
            <person name="Venisse J.S."/>
            <person name="Kohler A."/>
            <person name="de Oliveira R.R."/>
            <person name="Labutti K."/>
            <person name="Lipzen A."/>
            <person name="Lail K."/>
            <person name="Bauer D."/>
            <person name="Ohm R.A."/>
            <person name="Barry K.W."/>
            <person name="Spatafora J."/>
            <person name="Grigoriev I.V."/>
            <person name="Martin F.M."/>
            <person name="Pujade-Renaud V."/>
        </authorList>
    </citation>
    <scope>NUCLEOTIDE SEQUENCE [LARGE SCALE GENOMIC DNA]</scope>
    <source>
        <strain evidence="2 3">Philippines</strain>
    </source>
</reference>
<feature type="compositionally biased region" description="Low complexity" evidence="1">
    <location>
        <begin position="164"/>
        <end position="176"/>
    </location>
</feature>
<feature type="compositionally biased region" description="Polar residues" evidence="1">
    <location>
        <begin position="146"/>
        <end position="157"/>
    </location>
</feature>
<feature type="region of interest" description="Disordered" evidence="1">
    <location>
        <begin position="146"/>
        <end position="185"/>
    </location>
</feature>
<organism evidence="2 3">
    <name type="scientific">Corynespora cassiicola Philippines</name>
    <dbReference type="NCBI Taxonomy" id="1448308"/>
    <lineage>
        <taxon>Eukaryota</taxon>
        <taxon>Fungi</taxon>
        <taxon>Dikarya</taxon>
        <taxon>Ascomycota</taxon>
        <taxon>Pezizomycotina</taxon>
        <taxon>Dothideomycetes</taxon>
        <taxon>Pleosporomycetidae</taxon>
        <taxon>Pleosporales</taxon>
        <taxon>Corynesporascaceae</taxon>
        <taxon>Corynespora</taxon>
    </lineage>
</organism>
<evidence type="ECO:0000313" key="3">
    <source>
        <dbReference type="Proteomes" id="UP000240883"/>
    </source>
</evidence>
<proteinExistence type="predicted"/>
<name>A0A2T2N2E7_CORCC</name>